<dbReference type="NCBIfam" id="TIGR03182">
    <property type="entry name" value="PDH_E1_alph_y"/>
    <property type="match status" value="1"/>
</dbReference>
<dbReference type="InterPro" id="IPR029061">
    <property type="entry name" value="THDP-binding"/>
</dbReference>
<comment type="caution">
    <text evidence="10">The sequence shown here is derived from an EMBL/GenBank/DDBJ whole genome shotgun (WGS) entry which is preliminary data.</text>
</comment>
<evidence type="ECO:0000256" key="3">
    <source>
        <dbReference type="ARBA" id="ARBA00023002"/>
    </source>
</evidence>
<dbReference type="GO" id="GO:0004739">
    <property type="term" value="F:pyruvate dehydrogenase (acetyl-transferring) activity"/>
    <property type="evidence" value="ECO:0007669"/>
    <property type="project" value="UniProtKB-UniRule"/>
</dbReference>
<dbReference type="FunFam" id="3.40.50.970:FF:000013">
    <property type="entry name" value="Pyruvate dehydrogenase E1 component subunit alpha"/>
    <property type="match status" value="1"/>
</dbReference>
<dbReference type="EMBL" id="CASHTH010001151">
    <property type="protein sequence ID" value="CAI8012078.1"/>
    <property type="molecule type" value="Genomic_DNA"/>
</dbReference>
<evidence type="ECO:0000256" key="2">
    <source>
        <dbReference type="ARBA" id="ARBA00022946"/>
    </source>
</evidence>
<comment type="catalytic activity">
    <reaction evidence="6 7">
        <text>N(6)-[(R)-lipoyl]-L-lysyl-[protein] + pyruvate + H(+) = N(6)-[(R)-S(8)-acetyldihydrolipoyl]-L-lysyl-[protein] + CO2</text>
        <dbReference type="Rhea" id="RHEA:19189"/>
        <dbReference type="Rhea" id="RHEA-COMP:10474"/>
        <dbReference type="Rhea" id="RHEA-COMP:10478"/>
        <dbReference type="ChEBI" id="CHEBI:15361"/>
        <dbReference type="ChEBI" id="CHEBI:15378"/>
        <dbReference type="ChEBI" id="CHEBI:16526"/>
        <dbReference type="ChEBI" id="CHEBI:83099"/>
        <dbReference type="ChEBI" id="CHEBI:83111"/>
        <dbReference type="EC" id="1.2.4.1"/>
    </reaction>
</comment>
<evidence type="ECO:0000313" key="11">
    <source>
        <dbReference type="Proteomes" id="UP001174909"/>
    </source>
</evidence>
<dbReference type="AlphaFoldDB" id="A0AA35RJV8"/>
<dbReference type="SUPFAM" id="SSF52518">
    <property type="entry name" value="Thiamin diphosphate-binding fold (THDP-binding)"/>
    <property type="match status" value="1"/>
</dbReference>
<name>A0AA35RJV8_GEOBA</name>
<keyword evidence="11" id="KW-1185">Reference proteome</keyword>
<dbReference type="Proteomes" id="UP001174909">
    <property type="component" value="Unassembled WGS sequence"/>
</dbReference>
<dbReference type="CDD" id="cd02000">
    <property type="entry name" value="TPP_E1_PDC_ADC_BCADC"/>
    <property type="match status" value="1"/>
</dbReference>
<evidence type="ECO:0000256" key="4">
    <source>
        <dbReference type="ARBA" id="ARBA00023052"/>
    </source>
</evidence>
<feature type="non-terminal residue" evidence="10">
    <location>
        <position position="1"/>
    </location>
</feature>
<protein>
    <recommendedName>
        <fullName evidence="7">Pyruvate dehydrogenase E1 component subunit alpha</fullName>
        <ecNumber evidence="7">1.2.4.1</ecNumber>
    </recommendedName>
</protein>
<evidence type="ECO:0000313" key="10">
    <source>
        <dbReference type="EMBL" id="CAI8012078.1"/>
    </source>
</evidence>
<evidence type="ECO:0000259" key="9">
    <source>
        <dbReference type="Pfam" id="PF00676"/>
    </source>
</evidence>
<dbReference type="InterPro" id="IPR001017">
    <property type="entry name" value="DH_E1"/>
</dbReference>
<keyword evidence="5 7" id="KW-0670">Pyruvate</keyword>
<comment type="cofactor">
    <cofactor evidence="1 7">
        <name>thiamine diphosphate</name>
        <dbReference type="ChEBI" id="CHEBI:58937"/>
    </cofactor>
</comment>
<dbReference type="Gene3D" id="3.40.50.970">
    <property type="match status" value="1"/>
</dbReference>
<keyword evidence="4 7" id="KW-0786">Thiamine pyrophosphate</keyword>
<feature type="domain" description="Dehydrogenase E1 component" evidence="9">
    <location>
        <begin position="108"/>
        <end position="401"/>
    </location>
</feature>
<evidence type="ECO:0000256" key="5">
    <source>
        <dbReference type="ARBA" id="ARBA00023317"/>
    </source>
</evidence>
<dbReference type="PANTHER" id="PTHR11516">
    <property type="entry name" value="PYRUVATE DEHYDROGENASE E1 COMPONENT, ALPHA SUBUNIT BACTERIAL AND ORGANELLAR"/>
    <property type="match status" value="1"/>
</dbReference>
<dbReference type="Pfam" id="PF00676">
    <property type="entry name" value="E1_dh"/>
    <property type="match status" value="1"/>
</dbReference>
<reference evidence="10" key="1">
    <citation type="submission" date="2023-03" db="EMBL/GenBank/DDBJ databases">
        <authorList>
            <person name="Steffen K."/>
            <person name="Cardenas P."/>
        </authorList>
    </citation>
    <scope>NUCLEOTIDE SEQUENCE</scope>
</reference>
<evidence type="ECO:0000256" key="1">
    <source>
        <dbReference type="ARBA" id="ARBA00001964"/>
    </source>
</evidence>
<dbReference type="InterPro" id="IPR050642">
    <property type="entry name" value="PDH_E1_Alpha_Subunit"/>
</dbReference>
<keyword evidence="2" id="KW-0809">Transit peptide</keyword>
<feature type="region of interest" description="Disordered" evidence="8">
    <location>
        <begin position="1"/>
        <end position="21"/>
    </location>
</feature>
<sequence>KTPRPHYQEGRQDATETSSARATSFVPGIPLYRLHSFPLLPLHLKTLSNSAVATSGFRRQSTVTSARFTLNSDVYKLHEGTTGASLGSGPPLEGEITREEMTGMYSLMAAIRELETKAGDLYLEKIIRGFLHRCNGQEASIVGLESALTPGDELITAYRCHGYTHTRGVSVKEIMAELAGKATGCSKGKGGSMHLYGPHYYGGNGIVGAQVPLGAGIAFTNKYNETGKICVTLYGDGAANQGQVFEAYNMAALWKLPCLFVCENNLYGMGTSSTRSSACPEYYTRGHYIPGIWVDGQNVLAVRTATQWCADYIRAGNGPLVMEQFTYRYYGHSMSDPGKSYRSATEVKGVRETRDPLKKCEELALELNLMTSDEIKAIKKDAAKTAEEAVEFAHSSPHPPPADLYAHIWWSRTK</sequence>
<dbReference type="EC" id="1.2.4.1" evidence="7"/>
<dbReference type="PANTHER" id="PTHR11516:SF60">
    <property type="entry name" value="PYRUVATE DEHYDROGENASE E1 COMPONENT SUBUNIT ALPHA"/>
    <property type="match status" value="1"/>
</dbReference>
<feature type="compositionally biased region" description="Basic and acidic residues" evidence="8">
    <location>
        <begin position="1"/>
        <end position="14"/>
    </location>
</feature>
<gene>
    <name evidence="10" type="ORF">GBAR_LOCUS7755</name>
</gene>
<proteinExistence type="predicted"/>
<organism evidence="10 11">
    <name type="scientific">Geodia barretti</name>
    <name type="common">Barrett's horny sponge</name>
    <dbReference type="NCBI Taxonomy" id="519541"/>
    <lineage>
        <taxon>Eukaryota</taxon>
        <taxon>Metazoa</taxon>
        <taxon>Porifera</taxon>
        <taxon>Demospongiae</taxon>
        <taxon>Heteroscleromorpha</taxon>
        <taxon>Tetractinellida</taxon>
        <taxon>Astrophorina</taxon>
        <taxon>Geodiidae</taxon>
        <taxon>Geodia</taxon>
    </lineage>
</organism>
<dbReference type="GO" id="GO:0006086">
    <property type="term" value="P:pyruvate decarboxylation to acetyl-CoA"/>
    <property type="evidence" value="ECO:0007669"/>
    <property type="project" value="InterPro"/>
</dbReference>
<evidence type="ECO:0000256" key="7">
    <source>
        <dbReference type="RuleBase" id="RU361139"/>
    </source>
</evidence>
<dbReference type="InterPro" id="IPR017597">
    <property type="entry name" value="Pyrv_DH_E1_asu_subgrp-y"/>
</dbReference>
<keyword evidence="3 7" id="KW-0560">Oxidoreductase</keyword>
<accession>A0AA35RJV8</accession>
<evidence type="ECO:0000256" key="6">
    <source>
        <dbReference type="ARBA" id="ARBA00051231"/>
    </source>
</evidence>
<evidence type="ECO:0000256" key="8">
    <source>
        <dbReference type="SAM" id="MobiDB-lite"/>
    </source>
</evidence>
<comment type="function">
    <text evidence="7">The pyruvate dehydrogenase complex catalyzes the overall conversion of pyruvate to acetyl-CoA and CO(2).</text>
</comment>